<gene>
    <name evidence="2" type="ORF">SLS58_009241</name>
</gene>
<feature type="region of interest" description="Disordered" evidence="1">
    <location>
        <begin position="1"/>
        <end position="23"/>
    </location>
</feature>
<sequence>MKLEIHGLREEASASDDDEEAQETVISVDVDPETDLYIVKPHKFSAESSSGTKTLEVNETVNAPQQQKFIEVVEGPSDFFQGRINVGDTCADFLGLRYSKGPMSAKLSASGTAASKTLVVDENLEIRFHRTIIHPLPSSTGTFPLYNVNAFSHVLPEQVSSKGGIFFPMWQREAMWIELEAFEHLDSNGPTQYAVRINLGEINAITGRSIREPSEVQDYVLVPGQDWVDGILVEPGVVRQFVAMPRTKPHVPEDELLC</sequence>
<evidence type="ECO:0000256" key="1">
    <source>
        <dbReference type="SAM" id="MobiDB-lite"/>
    </source>
</evidence>
<feature type="compositionally biased region" description="Acidic residues" evidence="1">
    <location>
        <begin position="13"/>
        <end position="22"/>
    </location>
</feature>
<protein>
    <submittedName>
        <fullName evidence="2">Uncharacterized protein</fullName>
    </submittedName>
</protein>
<organism evidence="2 3">
    <name type="scientific">Diplodia intermedia</name>
    <dbReference type="NCBI Taxonomy" id="856260"/>
    <lineage>
        <taxon>Eukaryota</taxon>
        <taxon>Fungi</taxon>
        <taxon>Dikarya</taxon>
        <taxon>Ascomycota</taxon>
        <taxon>Pezizomycotina</taxon>
        <taxon>Dothideomycetes</taxon>
        <taxon>Dothideomycetes incertae sedis</taxon>
        <taxon>Botryosphaeriales</taxon>
        <taxon>Botryosphaeriaceae</taxon>
        <taxon>Diplodia</taxon>
    </lineage>
</organism>
<dbReference type="EMBL" id="JAKEKT020000087">
    <property type="protein sequence ID" value="KAL1637638.1"/>
    <property type="molecule type" value="Genomic_DNA"/>
</dbReference>
<accession>A0ABR3TE00</accession>
<evidence type="ECO:0000313" key="3">
    <source>
        <dbReference type="Proteomes" id="UP001521184"/>
    </source>
</evidence>
<keyword evidence="3" id="KW-1185">Reference proteome</keyword>
<reference evidence="2 3" key="1">
    <citation type="journal article" date="2023" name="Plant Dis.">
        <title>First Report of Diplodia intermedia Causing Canker and Dieback Diseases on Apple Trees in Canada.</title>
        <authorList>
            <person name="Ellouze W."/>
            <person name="Ilyukhin E."/>
            <person name="Sulman M."/>
            <person name="Ali S."/>
        </authorList>
    </citation>
    <scope>NUCLEOTIDE SEQUENCE [LARGE SCALE GENOMIC DNA]</scope>
    <source>
        <strain evidence="2 3">M45-28</strain>
    </source>
</reference>
<name>A0ABR3TE00_9PEZI</name>
<dbReference type="Proteomes" id="UP001521184">
    <property type="component" value="Unassembled WGS sequence"/>
</dbReference>
<comment type="caution">
    <text evidence="2">The sequence shown here is derived from an EMBL/GenBank/DDBJ whole genome shotgun (WGS) entry which is preliminary data.</text>
</comment>
<evidence type="ECO:0000313" key="2">
    <source>
        <dbReference type="EMBL" id="KAL1637638.1"/>
    </source>
</evidence>
<feature type="compositionally biased region" description="Basic and acidic residues" evidence="1">
    <location>
        <begin position="1"/>
        <end position="12"/>
    </location>
</feature>
<proteinExistence type="predicted"/>